<dbReference type="Pfam" id="PF17932">
    <property type="entry name" value="TetR_C_24"/>
    <property type="match status" value="1"/>
</dbReference>
<dbReference type="GO" id="GO:0003700">
    <property type="term" value="F:DNA-binding transcription factor activity"/>
    <property type="evidence" value="ECO:0007669"/>
    <property type="project" value="TreeGrafter"/>
</dbReference>
<reference evidence="4" key="1">
    <citation type="submission" date="2023-03" db="EMBL/GenBank/DDBJ databases">
        <title>Actinoallomurus iriomotensis NBRC 103681.</title>
        <authorList>
            <person name="Ichikawa N."/>
            <person name="Sato H."/>
            <person name="Tonouchi N."/>
        </authorList>
    </citation>
    <scope>NUCLEOTIDE SEQUENCE</scope>
    <source>
        <strain evidence="4">NBRC 103681</strain>
    </source>
</reference>
<dbReference type="PROSITE" id="PS50977">
    <property type="entry name" value="HTH_TETR_2"/>
    <property type="match status" value="1"/>
</dbReference>
<dbReference type="Proteomes" id="UP001165135">
    <property type="component" value="Unassembled WGS sequence"/>
</dbReference>
<dbReference type="EMBL" id="BSTJ01000002">
    <property type="protein sequence ID" value="GLY74177.1"/>
    <property type="molecule type" value="Genomic_DNA"/>
</dbReference>
<dbReference type="InterPro" id="IPR050109">
    <property type="entry name" value="HTH-type_TetR-like_transc_reg"/>
</dbReference>
<feature type="domain" description="HTH tetR-type" evidence="3">
    <location>
        <begin position="19"/>
        <end position="79"/>
    </location>
</feature>
<accession>A0A9W6RHK4</accession>
<name>A0A9W6RHK4_9ACTN</name>
<organism evidence="4 5">
    <name type="scientific">Actinoallomurus iriomotensis</name>
    <dbReference type="NCBI Taxonomy" id="478107"/>
    <lineage>
        <taxon>Bacteria</taxon>
        <taxon>Bacillati</taxon>
        <taxon>Actinomycetota</taxon>
        <taxon>Actinomycetes</taxon>
        <taxon>Streptosporangiales</taxon>
        <taxon>Thermomonosporaceae</taxon>
        <taxon>Actinoallomurus</taxon>
    </lineage>
</organism>
<evidence type="ECO:0000256" key="2">
    <source>
        <dbReference type="PROSITE-ProRule" id="PRU00335"/>
    </source>
</evidence>
<dbReference type="InterPro" id="IPR036271">
    <property type="entry name" value="Tet_transcr_reg_TetR-rel_C_sf"/>
</dbReference>
<proteinExistence type="predicted"/>
<dbReference type="SUPFAM" id="SSF48498">
    <property type="entry name" value="Tetracyclin repressor-like, C-terminal domain"/>
    <property type="match status" value="1"/>
</dbReference>
<dbReference type="InterPro" id="IPR009057">
    <property type="entry name" value="Homeodomain-like_sf"/>
</dbReference>
<sequence>MSRRESDTVTDTGLPVGGSPLQQRLAAAAVELFYRQGAIATSVRQITEACGLTPGALYNHFESKDELLYTVVRDIHLRLESVLTAAVGAVAGDPVAELSAIVRVYVARHSDHRETARVANREFPLLTGAHYDEVVAIRRRLRDTVVDVLLAGQKKQVFDLVGGDDRTAAVLTALPILDMCVHISEWFHEHRPLSHAELEARYVGLALRMAGARTH</sequence>
<evidence type="ECO:0000256" key="1">
    <source>
        <dbReference type="ARBA" id="ARBA00023125"/>
    </source>
</evidence>
<dbReference type="InterPro" id="IPR041490">
    <property type="entry name" value="KstR2_TetR_C"/>
</dbReference>
<keyword evidence="1 2" id="KW-0238">DNA-binding</keyword>
<evidence type="ECO:0000259" key="3">
    <source>
        <dbReference type="PROSITE" id="PS50977"/>
    </source>
</evidence>
<dbReference type="PRINTS" id="PR00455">
    <property type="entry name" value="HTHTETR"/>
</dbReference>
<dbReference type="SUPFAM" id="SSF46689">
    <property type="entry name" value="Homeodomain-like"/>
    <property type="match status" value="1"/>
</dbReference>
<dbReference type="PANTHER" id="PTHR30055">
    <property type="entry name" value="HTH-TYPE TRANSCRIPTIONAL REGULATOR RUTR"/>
    <property type="match status" value="1"/>
</dbReference>
<dbReference type="Gene3D" id="1.10.357.10">
    <property type="entry name" value="Tetracycline Repressor, domain 2"/>
    <property type="match status" value="1"/>
</dbReference>
<dbReference type="InterPro" id="IPR001647">
    <property type="entry name" value="HTH_TetR"/>
</dbReference>
<dbReference type="PANTHER" id="PTHR30055:SF200">
    <property type="entry name" value="HTH-TYPE TRANSCRIPTIONAL REPRESSOR BDCR"/>
    <property type="match status" value="1"/>
</dbReference>
<gene>
    <name evidence="4" type="ORF">Airi01_024440</name>
</gene>
<protein>
    <submittedName>
        <fullName evidence="4">TetR family transcriptional regulator</fullName>
    </submittedName>
</protein>
<dbReference type="Pfam" id="PF00440">
    <property type="entry name" value="TetR_N"/>
    <property type="match status" value="1"/>
</dbReference>
<dbReference type="GO" id="GO:0000976">
    <property type="term" value="F:transcription cis-regulatory region binding"/>
    <property type="evidence" value="ECO:0007669"/>
    <property type="project" value="TreeGrafter"/>
</dbReference>
<comment type="caution">
    <text evidence="4">The sequence shown here is derived from an EMBL/GenBank/DDBJ whole genome shotgun (WGS) entry which is preliminary data.</text>
</comment>
<evidence type="ECO:0000313" key="5">
    <source>
        <dbReference type="Proteomes" id="UP001165135"/>
    </source>
</evidence>
<dbReference type="AlphaFoldDB" id="A0A9W6RHK4"/>
<feature type="DNA-binding region" description="H-T-H motif" evidence="2">
    <location>
        <begin position="42"/>
        <end position="61"/>
    </location>
</feature>
<evidence type="ECO:0000313" key="4">
    <source>
        <dbReference type="EMBL" id="GLY74177.1"/>
    </source>
</evidence>